<evidence type="ECO:0000313" key="2">
    <source>
        <dbReference type="Proteomes" id="UP001595735"/>
    </source>
</evidence>
<proteinExistence type="predicted"/>
<evidence type="ECO:0008006" key="3">
    <source>
        <dbReference type="Google" id="ProtNLM"/>
    </source>
</evidence>
<sequence length="63" mass="6842">MKKKEVKKIDLKSLKVIDKKSLITVLGGASAPDESLAPEKFSSLFSDIEHDGGFSSLFSDNDV</sequence>
<reference evidence="2" key="1">
    <citation type="journal article" date="2019" name="Int. J. Syst. Evol. Microbiol.">
        <title>The Global Catalogue of Microorganisms (GCM) 10K type strain sequencing project: providing services to taxonomists for standard genome sequencing and annotation.</title>
        <authorList>
            <consortium name="The Broad Institute Genomics Platform"/>
            <consortium name="The Broad Institute Genome Sequencing Center for Infectious Disease"/>
            <person name="Wu L."/>
            <person name="Ma J."/>
        </authorList>
    </citation>
    <scope>NUCLEOTIDE SEQUENCE [LARGE SCALE GENOMIC DNA]</scope>
    <source>
        <strain evidence="2">CECT 7798</strain>
    </source>
</reference>
<protein>
    <recommendedName>
        <fullName evidence="3">Bacteriocin</fullName>
    </recommendedName>
</protein>
<accession>A0ABV7XXN9</accession>
<comment type="caution">
    <text evidence="1">The sequence shown here is derived from an EMBL/GenBank/DDBJ whole genome shotgun (WGS) entry which is preliminary data.</text>
</comment>
<dbReference type="EMBL" id="JBHRYO010000002">
    <property type="protein sequence ID" value="MFC3756450.1"/>
    <property type="molecule type" value="Genomic_DNA"/>
</dbReference>
<name>A0ABV7XXN9_9FLAO</name>
<keyword evidence="2" id="KW-1185">Reference proteome</keyword>
<organism evidence="1 2">
    <name type="scientific">Chryseobacterium tructae</name>
    <dbReference type="NCBI Taxonomy" id="1037380"/>
    <lineage>
        <taxon>Bacteria</taxon>
        <taxon>Pseudomonadati</taxon>
        <taxon>Bacteroidota</taxon>
        <taxon>Flavobacteriia</taxon>
        <taxon>Flavobacteriales</taxon>
        <taxon>Weeksellaceae</taxon>
        <taxon>Chryseobacterium group</taxon>
        <taxon>Chryseobacterium</taxon>
    </lineage>
</organism>
<dbReference type="RefSeq" id="WP_290296962.1">
    <property type="nucleotide sequence ID" value="NZ_JAUFQR010000001.1"/>
</dbReference>
<dbReference type="Proteomes" id="UP001595735">
    <property type="component" value="Unassembled WGS sequence"/>
</dbReference>
<gene>
    <name evidence="1" type="ORF">ACFONJ_10775</name>
</gene>
<evidence type="ECO:0000313" key="1">
    <source>
        <dbReference type="EMBL" id="MFC3756450.1"/>
    </source>
</evidence>